<organism evidence="5 6">
    <name type="scientific">Cercophora scortea</name>
    <dbReference type="NCBI Taxonomy" id="314031"/>
    <lineage>
        <taxon>Eukaryota</taxon>
        <taxon>Fungi</taxon>
        <taxon>Dikarya</taxon>
        <taxon>Ascomycota</taxon>
        <taxon>Pezizomycotina</taxon>
        <taxon>Sordariomycetes</taxon>
        <taxon>Sordariomycetidae</taxon>
        <taxon>Sordariales</taxon>
        <taxon>Lasiosphaeriaceae</taxon>
        <taxon>Cercophora</taxon>
    </lineage>
</organism>
<feature type="domain" description="6-phosphogluconate dehydrogenase NADP-binding" evidence="3">
    <location>
        <begin position="25"/>
        <end position="131"/>
    </location>
</feature>
<feature type="region of interest" description="Disordered" evidence="2">
    <location>
        <begin position="1"/>
        <end position="22"/>
    </location>
</feature>
<dbReference type="InterPro" id="IPR013328">
    <property type="entry name" value="6PGD_dom2"/>
</dbReference>
<keyword evidence="6" id="KW-1185">Reference proteome</keyword>
<name>A0AAE0J6I3_9PEZI</name>
<dbReference type="Gene3D" id="3.40.50.720">
    <property type="entry name" value="NAD(P)-binding Rossmann-like Domain"/>
    <property type="match status" value="1"/>
</dbReference>
<dbReference type="PANTHER" id="PTHR43580">
    <property type="entry name" value="OXIDOREDUCTASE GLYR1-RELATED"/>
    <property type="match status" value="1"/>
</dbReference>
<dbReference type="Proteomes" id="UP001286456">
    <property type="component" value="Unassembled WGS sequence"/>
</dbReference>
<protein>
    <recommendedName>
        <fullName evidence="7">6-phosphogluconate dehydrogenase</fullName>
    </recommendedName>
</protein>
<dbReference type="GO" id="GO:0031491">
    <property type="term" value="F:nucleosome binding"/>
    <property type="evidence" value="ECO:0007669"/>
    <property type="project" value="TreeGrafter"/>
</dbReference>
<dbReference type="GO" id="GO:0003677">
    <property type="term" value="F:DNA binding"/>
    <property type="evidence" value="ECO:0007669"/>
    <property type="project" value="TreeGrafter"/>
</dbReference>
<evidence type="ECO:0000259" key="3">
    <source>
        <dbReference type="Pfam" id="PF03446"/>
    </source>
</evidence>
<feature type="region of interest" description="Disordered" evidence="2">
    <location>
        <begin position="161"/>
        <end position="188"/>
    </location>
</feature>
<comment type="caution">
    <text evidence="5">The sequence shown here is derived from an EMBL/GenBank/DDBJ whole genome shotgun (WGS) entry which is preliminary data.</text>
</comment>
<dbReference type="AlphaFoldDB" id="A0AAE0J6I3"/>
<accession>A0AAE0J6I3</accession>
<comment type="similarity">
    <text evidence="1">Belongs to the HIBADH-related family. NP60 subfamily.</text>
</comment>
<dbReference type="InterPro" id="IPR008927">
    <property type="entry name" value="6-PGluconate_DH-like_C_sf"/>
</dbReference>
<evidence type="ECO:0008006" key="7">
    <source>
        <dbReference type="Google" id="ProtNLM"/>
    </source>
</evidence>
<reference evidence="5" key="2">
    <citation type="submission" date="2023-06" db="EMBL/GenBank/DDBJ databases">
        <authorList>
            <consortium name="Lawrence Berkeley National Laboratory"/>
            <person name="Haridas S."/>
            <person name="Hensen N."/>
            <person name="Bonometti L."/>
            <person name="Westerberg I."/>
            <person name="Brannstrom I.O."/>
            <person name="Guillou S."/>
            <person name="Cros-Aarteil S."/>
            <person name="Calhoun S."/>
            <person name="Kuo A."/>
            <person name="Mondo S."/>
            <person name="Pangilinan J."/>
            <person name="Riley R."/>
            <person name="Labutti K."/>
            <person name="Andreopoulos B."/>
            <person name="Lipzen A."/>
            <person name="Chen C."/>
            <person name="Yanf M."/>
            <person name="Daum C."/>
            <person name="Ng V."/>
            <person name="Clum A."/>
            <person name="Steindorff A."/>
            <person name="Ohm R."/>
            <person name="Martin F."/>
            <person name="Silar P."/>
            <person name="Natvig D."/>
            <person name="Lalanne C."/>
            <person name="Gautier V."/>
            <person name="Ament-Velasquez S.L."/>
            <person name="Kruys A."/>
            <person name="Hutchinson M.I."/>
            <person name="Powell A.J."/>
            <person name="Barry K."/>
            <person name="Miller A.N."/>
            <person name="Grigoriev I.V."/>
            <person name="Debuchy R."/>
            <person name="Gladieux P."/>
            <person name="Thoren M.H."/>
            <person name="Johannesson H."/>
        </authorList>
    </citation>
    <scope>NUCLEOTIDE SEQUENCE</scope>
    <source>
        <strain evidence="5">SMH4131-1</strain>
    </source>
</reference>
<proteinExistence type="inferred from homology"/>
<evidence type="ECO:0000256" key="2">
    <source>
        <dbReference type="SAM" id="MobiDB-lite"/>
    </source>
</evidence>
<dbReference type="SUPFAM" id="SSF51735">
    <property type="entry name" value="NAD(P)-binding Rossmann-fold domains"/>
    <property type="match status" value="1"/>
</dbReference>
<dbReference type="GO" id="GO:0140673">
    <property type="term" value="P:transcription elongation-coupled chromatin remodeling"/>
    <property type="evidence" value="ECO:0007669"/>
    <property type="project" value="TreeGrafter"/>
</dbReference>
<reference evidence="5" key="1">
    <citation type="journal article" date="2023" name="Mol. Phylogenet. Evol.">
        <title>Genome-scale phylogeny and comparative genomics of the fungal order Sordariales.</title>
        <authorList>
            <person name="Hensen N."/>
            <person name="Bonometti L."/>
            <person name="Westerberg I."/>
            <person name="Brannstrom I.O."/>
            <person name="Guillou S."/>
            <person name="Cros-Aarteil S."/>
            <person name="Calhoun S."/>
            <person name="Haridas S."/>
            <person name="Kuo A."/>
            <person name="Mondo S."/>
            <person name="Pangilinan J."/>
            <person name="Riley R."/>
            <person name="LaButti K."/>
            <person name="Andreopoulos B."/>
            <person name="Lipzen A."/>
            <person name="Chen C."/>
            <person name="Yan M."/>
            <person name="Daum C."/>
            <person name="Ng V."/>
            <person name="Clum A."/>
            <person name="Steindorff A."/>
            <person name="Ohm R.A."/>
            <person name="Martin F."/>
            <person name="Silar P."/>
            <person name="Natvig D.O."/>
            <person name="Lalanne C."/>
            <person name="Gautier V."/>
            <person name="Ament-Velasquez S.L."/>
            <person name="Kruys A."/>
            <person name="Hutchinson M.I."/>
            <person name="Powell A.J."/>
            <person name="Barry K."/>
            <person name="Miller A.N."/>
            <person name="Grigoriev I.V."/>
            <person name="Debuchy R."/>
            <person name="Gladieux P."/>
            <person name="Hiltunen Thoren M."/>
            <person name="Johannesson H."/>
        </authorList>
    </citation>
    <scope>NUCLEOTIDE SEQUENCE</scope>
    <source>
        <strain evidence="5">SMH4131-1</strain>
    </source>
</reference>
<dbReference type="GO" id="GO:0000785">
    <property type="term" value="C:chromatin"/>
    <property type="evidence" value="ECO:0007669"/>
    <property type="project" value="TreeGrafter"/>
</dbReference>
<dbReference type="Pfam" id="PF03446">
    <property type="entry name" value="NAD_binding_2"/>
    <property type="match status" value="1"/>
</dbReference>
<dbReference type="InterPro" id="IPR036291">
    <property type="entry name" value="NAD(P)-bd_dom_sf"/>
</dbReference>
<dbReference type="GO" id="GO:0050661">
    <property type="term" value="F:NADP binding"/>
    <property type="evidence" value="ECO:0007669"/>
    <property type="project" value="InterPro"/>
</dbReference>
<dbReference type="InterPro" id="IPR006115">
    <property type="entry name" value="6PGDH_NADP-bd"/>
</dbReference>
<feature type="domain" description="Phosphogluconate dehydrogenase NAD-binding putative C-terminal" evidence="4">
    <location>
        <begin position="257"/>
        <end position="328"/>
    </location>
</feature>
<evidence type="ECO:0000313" key="5">
    <source>
        <dbReference type="EMBL" id="KAK3337131.1"/>
    </source>
</evidence>
<sequence>MATTTTATDASPETGDAAPPQPRATIGIISLGDMGSGLAKLLVAHGYTVATNVFGRSQDTLIRAVRADVQLLQSDVELIEACDVILSVVPPRDALATAQRIADAAILSTRTTPVYFVDLNAVSPATCRTIAALFPSRLPSSSSSPDADDADTDGIVRFIDGSILGGPPSKTNKPPSSPSTTTTTAPTIANETWTRPLLPTSGPYSLSHIPPYGPHLATTLHTKHISPTIGAASGLKMCFASLSKGYAAIALQAATTAHALGVLPDLRSALSELFPKGGLERMERAVVGAPPKAYRWVREMEEIAATHADEGGLGAGLFLGAADMFRFVAEETVLGEEKVGKRVRGTTVEDVAAAIGEGVERKRRRMGTGKGARGS</sequence>
<evidence type="ECO:0000313" key="6">
    <source>
        <dbReference type="Proteomes" id="UP001286456"/>
    </source>
</evidence>
<dbReference type="SUPFAM" id="SSF48179">
    <property type="entry name" value="6-phosphogluconate dehydrogenase C-terminal domain-like"/>
    <property type="match status" value="1"/>
</dbReference>
<evidence type="ECO:0000256" key="1">
    <source>
        <dbReference type="ARBA" id="ARBA00007598"/>
    </source>
</evidence>
<dbReference type="Pfam" id="PF09130">
    <property type="entry name" value="DUF1932"/>
    <property type="match status" value="1"/>
</dbReference>
<gene>
    <name evidence="5" type="ORF">B0T19DRAFT_437807</name>
</gene>
<dbReference type="EMBL" id="JAUEPO010000001">
    <property type="protein sequence ID" value="KAK3337131.1"/>
    <property type="molecule type" value="Genomic_DNA"/>
</dbReference>
<dbReference type="InterPro" id="IPR051265">
    <property type="entry name" value="HIBADH-related_NP60_sf"/>
</dbReference>
<dbReference type="Gene3D" id="1.10.1040.10">
    <property type="entry name" value="N-(1-d-carboxylethyl)-l-norvaline Dehydrogenase, domain 2"/>
    <property type="match status" value="1"/>
</dbReference>
<dbReference type="InterPro" id="IPR015814">
    <property type="entry name" value="Pgluconate_DH_NAD-bd_C"/>
</dbReference>
<evidence type="ECO:0000259" key="4">
    <source>
        <dbReference type="Pfam" id="PF09130"/>
    </source>
</evidence>
<feature type="compositionally biased region" description="Low complexity" evidence="2">
    <location>
        <begin position="167"/>
        <end position="187"/>
    </location>
</feature>
<dbReference type="PANTHER" id="PTHR43580:SF2">
    <property type="entry name" value="CYTOKINE-LIKE NUCLEAR FACTOR N-PAC"/>
    <property type="match status" value="1"/>
</dbReference>